<keyword evidence="1 4" id="KW-0808">Transferase</keyword>
<dbReference type="RefSeq" id="WP_340269827.1">
    <property type="nucleotide sequence ID" value="NZ_JBBEOG010000005.1"/>
</dbReference>
<evidence type="ECO:0000256" key="2">
    <source>
        <dbReference type="ARBA" id="ARBA00023315"/>
    </source>
</evidence>
<evidence type="ECO:0000256" key="1">
    <source>
        <dbReference type="ARBA" id="ARBA00022679"/>
    </source>
</evidence>
<feature type="domain" description="N-acetyltransferase" evidence="3">
    <location>
        <begin position="7"/>
        <end position="177"/>
    </location>
</feature>
<dbReference type="PANTHER" id="PTHR43877">
    <property type="entry name" value="AMINOALKYLPHOSPHONATE N-ACETYLTRANSFERASE-RELATED-RELATED"/>
    <property type="match status" value="1"/>
</dbReference>
<dbReference type="EMBL" id="JBHSLD010000014">
    <property type="protein sequence ID" value="MFC5382077.1"/>
    <property type="molecule type" value="Genomic_DNA"/>
</dbReference>
<evidence type="ECO:0000313" key="4">
    <source>
        <dbReference type="EMBL" id="MFC5382077.1"/>
    </source>
</evidence>
<dbReference type="Gene3D" id="3.40.630.30">
    <property type="match status" value="1"/>
</dbReference>
<reference evidence="5" key="1">
    <citation type="journal article" date="2019" name="Int. J. Syst. Evol. Microbiol.">
        <title>The Global Catalogue of Microorganisms (GCM) 10K type strain sequencing project: providing services to taxonomists for standard genome sequencing and annotation.</title>
        <authorList>
            <consortium name="The Broad Institute Genomics Platform"/>
            <consortium name="The Broad Institute Genome Sequencing Center for Infectious Disease"/>
            <person name="Wu L."/>
            <person name="Ma J."/>
        </authorList>
    </citation>
    <scope>NUCLEOTIDE SEQUENCE [LARGE SCALE GENOMIC DNA]</scope>
    <source>
        <strain evidence="5">CCUG 43114</strain>
    </source>
</reference>
<dbReference type="Pfam" id="PF00583">
    <property type="entry name" value="Acetyltransf_1"/>
    <property type="match status" value="1"/>
</dbReference>
<dbReference type="SUPFAM" id="SSF55729">
    <property type="entry name" value="Acyl-CoA N-acyltransferases (Nat)"/>
    <property type="match status" value="1"/>
</dbReference>
<proteinExistence type="predicted"/>
<dbReference type="InterPro" id="IPR050832">
    <property type="entry name" value="Bact_Acetyltransf"/>
</dbReference>
<dbReference type="Proteomes" id="UP001596122">
    <property type="component" value="Unassembled WGS sequence"/>
</dbReference>
<keyword evidence="5" id="KW-1185">Reference proteome</keyword>
<sequence>MDTSSDTRVRAAGPGDVEALVELRALMFAAMDVPGVDDPQWRIEALQWFGTRVSSDDVHVQVVDVDGAVVAMAMGCLRDSAPSPTSPSGGDVLVSNVVVRPEHRRRGHARRVLRGVLSWAADRGIARVELVATGQGRSLYEALGFRESRFPLMRLHPRAEQVIVGRVSPAEHRLPRQPT</sequence>
<dbReference type="InterPro" id="IPR000182">
    <property type="entry name" value="GNAT_dom"/>
</dbReference>
<dbReference type="EC" id="2.3.1.-" evidence="4"/>
<name>A0ABW0GPZ5_9MICO</name>
<dbReference type="InterPro" id="IPR016181">
    <property type="entry name" value="Acyl_CoA_acyltransferase"/>
</dbReference>
<accession>A0ABW0GPZ5</accession>
<dbReference type="GO" id="GO:0016746">
    <property type="term" value="F:acyltransferase activity"/>
    <property type="evidence" value="ECO:0007669"/>
    <property type="project" value="UniProtKB-KW"/>
</dbReference>
<dbReference type="CDD" id="cd04301">
    <property type="entry name" value="NAT_SF"/>
    <property type="match status" value="1"/>
</dbReference>
<organism evidence="4 5">
    <name type="scientific">Aquipuribacter nitratireducens</name>
    <dbReference type="NCBI Taxonomy" id="650104"/>
    <lineage>
        <taxon>Bacteria</taxon>
        <taxon>Bacillati</taxon>
        <taxon>Actinomycetota</taxon>
        <taxon>Actinomycetes</taxon>
        <taxon>Micrococcales</taxon>
        <taxon>Intrasporangiaceae</taxon>
        <taxon>Aquipuribacter</taxon>
    </lineage>
</organism>
<comment type="caution">
    <text evidence="4">The sequence shown here is derived from an EMBL/GenBank/DDBJ whole genome shotgun (WGS) entry which is preliminary data.</text>
</comment>
<dbReference type="PROSITE" id="PS51186">
    <property type="entry name" value="GNAT"/>
    <property type="match status" value="1"/>
</dbReference>
<keyword evidence="2 4" id="KW-0012">Acyltransferase</keyword>
<evidence type="ECO:0000259" key="3">
    <source>
        <dbReference type="PROSITE" id="PS51186"/>
    </source>
</evidence>
<evidence type="ECO:0000313" key="5">
    <source>
        <dbReference type="Proteomes" id="UP001596122"/>
    </source>
</evidence>
<protein>
    <submittedName>
        <fullName evidence="4">GNAT family N-acetyltransferase</fullName>
        <ecNumber evidence="4">2.3.1.-</ecNumber>
    </submittedName>
</protein>
<gene>
    <name evidence="4" type="ORF">ACFPJ6_14995</name>
</gene>